<dbReference type="InterPro" id="IPR051031">
    <property type="entry name" value="RING-box_E3_Ubiquitin_Ligase"/>
</dbReference>
<dbReference type="Pfam" id="PF12861">
    <property type="entry name" value="zf-ANAPC11"/>
    <property type="match status" value="1"/>
</dbReference>
<keyword evidence="2" id="KW-1185">Reference proteome</keyword>
<proteinExistence type="predicted"/>
<dbReference type="Proteomes" id="UP000095192">
    <property type="component" value="Unassembled WGS sequence"/>
</dbReference>
<evidence type="ECO:0000313" key="1">
    <source>
        <dbReference type="EMBL" id="OEH74706.1"/>
    </source>
</evidence>
<dbReference type="EMBL" id="JROU02001961">
    <property type="protein sequence ID" value="OEH74706.1"/>
    <property type="molecule type" value="Genomic_DNA"/>
</dbReference>
<evidence type="ECO:0000313" key="2">
    <source>
        <dbReference type="Proteomes" id="UP000095192"/>
    </source>
</evidence>
<organism evidence="1 2">
    <name type="scientific">Cyclospora cayetanensis</name>
    <dbReference type="NCBI Taxonomy" id="88456"/>
    <lineage>
        <taxon>Eukaryota</taxon>
        <taxon>Sar</taxon>
        <taxon>Alveolata</taxon>
        <taxon>Apicomplexa</taxon>
        <taxon>Conoidasida</taxon>
        <taxon>Coccidia</taxon>
        <taxon>Eucoccidiorida</taxon>
        <taxon>Eimeriorina</taxon>
        <taxon>Eimeriidae</taxon>
        <taxon>Cyclospora</taxon>
    </lineage>
</organism>
<dbReference type="GO" id="GO:0097602">
    <property type="term" value="F:cullin family protein binding"/>
    <property type="evidence" value="ECO:0007669"/>
    <property type="project" value="InterPro"/>
</dbReference>
<dbReference type="OrthoDB" id="1681166at2759"/>
<dbReference type="SUPFAM" id="SSF57850">
    <property type="entry name" value="RING/U-box"/>
    <property type="match status" value="1"/>
</dbReference>
<dbReference type="GO" id="GO:0051301">
    <property type="term" value="P:cell division"/>
    <property type="evidence" value="ECO:0007669"/>
    <property type="project" value="UniProtKB-KW"/>
</dbReference>
<name>A0A1D3CU28_9EIME</name>
<dbReference type="VEuPathDB" id="ToxoDB:cyc_05145"/>
<gene>
    <name evidence="1" type="ORF">cyc_05145</name>
</gene>
<dbReference type="VEuPathDB" id="ToxoDB:LOC34621550"/>
<dbReference type="AlphaFoldDB" id="A0A1D3CU28"/>
<dbReference type="Gene3D" id="3.30.40.10">
    <property type="entry name" value="Zinc/RING finger domain, C3HC4 (zinc finger)"/>
    <property type="match status" value="1"/>
</dbReference>
<comment type="caution">
    <text evidence="1">The sequence shown here is derived from an EMBL/GenBank/DDBJ whole genome shotgun (WGS) entry which is preliminary data.</text>
</comment>
<dbReference type="GO" id="GO:0005680">
    <property type="term" value="C:anaphase-promoting complex"/>
    <property type="evidence" value="ECO:0007669"/>
    <property type="project" value="InterPro"/>
</dbReference>
<dbReference type="GeneID" id="34621550"/>
<dbReference type="PROSITE" id="PS50089">
    <property type="entry name" value="ZF_RING_2"/>
    <property type="match status" value="1"/>
</dbReference>
<dbReference type="SMART" id="SM00184">
    <property type="entry name" value="RING"/>
    <property type="match status" value="1"/>
</dbReference>
<dbReference type="GO" id="GO:0031145">
    <property type="term" value="P:anaphase-promoting complex-dependent catabolic process"/>
    <property type="evidence" value="ECO:0007669"/>
    <property type="project" value="InterPro"/>
</dbReference>
<dbReference type="InterPro" id="IPR013083">
    <property type="entry name" value="Znf_RING/FYVE/PHD"/>
</dbReference>
<dbReference type="PANTHER" id="PTHR11210">
    <property type="entry name" value="RING BOX"/>
    <property type="match status" value="1"/>
</dbReference>
<dbReference type="GO" id="GO:0061630">
    <property type="term" value="F:ubiquitin protein ligase activity"/>
    <property type="evidence" value="ECO:0007669"/>
    <property type="project" value="InterPro"/>
</dbReference>
<dbReference type="InterPro" id="IPR001841">
    <property type="entry name" value="Znf_RING"/>
</dbReference>
<sequence>MAPGGRLEVLAVHTVGVWRWKDIPKDLQCVICENAFELPCAQCDAPGDSCPPAFGSCGHIFHLHCIGAWLHRDGVRSEEQGTCPMCRQLWQYAPQQPANGASSSSSSLGNLMEVQLNAPSSPVADDAMAEEAEQLEMFIRSSALASAALDSQS</sequence>
<dbReference type="InterPro" id="IPR024991">
    <property type="entry name" value="RING-H2_APC11"/>
</dbReference>
<reference evidence="1 2" key="1">
    <citation type="journal article" date="2016" name="BMC Genomics">
        <title>Comparative genomics reveals Cyclospora cayetanensis possesses coccidia-like metabolism and invasion components but unique surface antigens.</title>
        <authorList>
            <person name="Liu S."/>
            <person name="Wang L."/>
            <person name="Zheng H."/>
            <person name="Xu Z."/>
            <person name="Roellig D.M."/>
            <person name="Li N."/>
            <person name="Frace M.A."/>
            <person name="Tang K."/>
            <person name="Arrowood M.J."/>
            <person name="Moss D.M."/>
            <person name="Zhang L."/>
            <person name="Feng Y."/>
            <person name="Xiao L."/>
        </authorList>
    </citation>
    <scope>NUCLEOTIDE SEQUENCE [LARGE SCALE GENOMIC DNA]</scope>
    <source>
        <strain evidence="1 2">CHN_HEN01</strain>
    </source>
</reference>
<protein>
    <submittedName>
        <fullName evidence="1">Anaphase promoting complex subunit related protein</fullName>
    </submittedName>
</protein>
<dbReference type="GO" id="GO:0008270">
    <property type="term" value="F:zinc ion binding"/>
    <property type="evidence" value="ECO:0007669"/>
    <property type="project" value="UniProtKB-KW"/>
</dbReference>
<accession>A0A1D3CU28</accession>